<accession>A0ABP9AIN8</accession>
<evidence type="ECO:0000313" key="2">
    <source>
        <dbReference type="Proteomes" id="UP001500928"/>
    </source>
</evidence>
<organism evidence="1 2">
    <name type="scientific">Actinomycetospora chlora</name>
    <dbReference type="NCBI Taxonomy" id="663608"/>
    <lineage>
        <taxon>Bacteria</taxon>
        <taxon>Bacillati</taxon>
        <taxon>Actinomycetota</taxon>
        <taxon>Actinomycetes</taxon>
        <taxon>Pseudonocardiales</taxon>
        <taxon>Pseudonocardiaceae</taxon>
        <taxon>Actinomycetospora</taxon>
    </lineage>
</organism>
<dbReference type="EMBL" id="BAABHO010000008">
    <property type="protein sequence ID" value="GAA4781652.1"/>
    <property type="molecule type" value="Genomic_DNA"/>
</dbReference>
<keyword evidence="2" id="KW-1185">Reference proteome</keyword>
<name>A0ABP9AIN8_9PSEU</name>
<reference evidence="2" key="1">
    <citation type="journal article" date="2019" name="Int. J. Syst. Evol. Microbiol.">
        <title>The Global Catalogue of Microorganisms (GCM) 10K type strain sequencing project: providing services to taxonomists for standard genome sequencing and annotation.</title>
        <authorList>
            <consortium name="The Broad Institute Genomics Platform"/>
            <consortium name="The Broad Institute Genome Sequencing Center for Infectious Disease"/>
            <person name="Wu L."/>
            <person name="Ma J."/>
        </authorList>
    </citation>
    <scope>NUCLEOTIDE SEQUENCE [LARGE SCALE GENOMIC DNA]</scope>
    <source>
        <strain evidence="2">JCM 17979</strain>
    </source>
</reference>
<comment type="caution">
    <text evidence="1">The sequence shown here is derived from an EMBL/GenBank/DDBJ whole genome shotgun (WGS) entry which is preliminary data.</text>
</comment>
<gene>
    <name evidence="1" type="ORF">GCM10023200_13790</name>
</gene>
<protein>
    <submittedName>
        <fullName evidence="1">Uncharacterized protein</fullName>
    </submittedName>
</protein>
<proteinExistence type="predicted"/>
<sequence>MTPSPELAAPLLTDDDVAARVEALVGPATQDGCVWLLLVDGDRRQAPTVIPIEDSPRRPERHLTEGLRAMLAHLTDMVATAAGPGSCVFVLERLGPAEIGRDDEEWAAALDGAATGAGLGTLGVFLSTPSGVRRVR</sequence>
<dbReference type="Proteomes" id="UP001500928">
    <property type="component" value="Unassembled WGS sequence"/>
</dbReference>
<dbReference type="RefSeq" id="WP_345412234.1">
    <property type="nucleotide sequence ID" value="NZ_BAABHO010000008.1"/>
</dbReference>
<evidence type="ECO:0000313" key="1">
    <source>
        <dbReference type="EMBL" id="GAA4781652.1"/>
    </source>
</evidence>